<dbReference type="EMBL" id="GEZM01012310">
    <property type="protein sequence ID" value="JAV92996.1"/>
    <property type="molecule type" value="Transcribed_RNA"/>
</dbReference>
<dbReference type="GO" id="GO:0016020">
    <property type="term" value="C:membrane"/>
    <property type="evidence" value="ECO:0007669"/>
    <property type="project" value="TreeGrafter"/>
</dbReference>
<proteinExistence type="predicted"/>
<sequence>MTHPVVLRLSAFQISHTNSSDSMSIRSLSATLQKLAESELYEVPERISDDISHIKEWLQRQPHLNARTDDQWILSFLRGCKFSLEKCKQKLESYYTFKTLLPEYFNNRDPFLSEIQEILKQGCYWLPLPKSEGSPQVLYLSTESLNPETAHILNVIKVNFMIFDILMNEDDNFVVSGHQLFHNLKGVSMGHVMQVTPSIIKKTSACLHDVYPLRPKGLHFINVPTAFETIVRPFLLGKNGNRIKVSNGSYFGDLYSVISKEALPVELGGENGNLTDLIDLWKTKVESYREWFLNDAQYCSNESKRVGKPKSVGDVFGIDGSFRKLDVD</sequence>
<feature type="domain" description="CRAL-TRIO" evidence="1">
    <location>
        <begin position="111"/>
        <end position="275"/>
    </location>
</feature>
<dbReference type="Gene3D" id="3.40.525.10">
    <property type="entry name" value="CRAL-TRIO lipid binding domain"/>
    <property type="match status" value="1"/>
</dbReference>
<dbReference type="Gene3D" id="1.20.5.1200">
    <property type="entry name" value="Alpha-tocopherol transfer"/>
    <property type="match status" value="1"/>
</dbReference>
<protein>
    <recommendedName>
        <fullName evidence="1">CRAL-TRIO domain-containing protein</fullName>
    </recommendedName>
</protein>
<dbReference type="AlphaFoldDB" id="A0A1Y1N9U4"/>
<evidence type="ECO:0000259" key="1">
    <source>
        <dbReference type="PROSITE" id="PS50191"/>
    </source>
</evidence>
<name>A0A1Y1N9U4_PHOPY</name>
<dbReference type="SUPFAM" id="SSF46938">
    <property type="entry name" value="CRAL/TRIO N-terminal domain"/>
    <property type="match status" value="1"/>
</dbReference>
<accession>A0A1Y1N9U4</accession>
<dbReference type="SMART" id="SM01100">
    <property type="entry name" value="CRAL_TRIO_N"/>
    <property type="match status" value="1"/>
</dbReference>
<dbReference type="SUPFAM" id="SSF52087">
    <property type="entry name" value="CRAL/TRIO domain"/>
    <property type="match status" value="1"/>
</dbReference>
<dbReference type="CDD" id="cd00170">
    <property type="entry name" value="SEC14"/>
    <property type="match status" value="1"/>
</dbReference>
<evidence type="ECO:0000313" key="2">
    <source>
        <dbReference type="EMBL" id="JAV92996.1"/>
    </source>
</evidence>
<dbReference type="PANTHER" id="PTHR10174:SF216">
    <property type="entry name" value="CRAL-TRIO DOMAIN-CONTAINING PROTEIN-RELATED"/>
    <property type="match status" value="1"/>
</dbReference>
<dbReference type="PRINTS" id="PR00180">
    <property type="entry name" value="CRETINALDHBP"/>
</dbReference>
<dbReference type="InterPro" id="IPR011074">
    <property type="entry name" value="CRAL/TRIO_N_dom"/>
</dbReference>
<dbReference type="SMART" id="SM00516">
    <property type="entry name" value="SEC14"/>
    <property type="match status" value="1"/>
</dbReference>
<dbReference type="Pfam" id="PF00650">
    <property type="entry name" value="CRAL_TRIO"/>
    <property type="match status" value="1"/>
</dbReference>
<dbReference type="Gene3D" id="1.10.8.20">
    <property type="entry name" value="N-terminal domain of phosphatidylinositol transfer protein sec14p"/>
    <property type="match status" value="1"/>
</dbReference>
<organism evidence="2">
    <name type="scientific">Photinus pyralis</name>
    <name type="common">Common eastern firefly</name>
    <name type="synonym">Lampyris pyralis</name>
    <dbReference type="NCBI Taxonomy" id="7054"/>
    <lineage>
        <taxon>Eukaryota</taxon>
        <taxon>Metazoa</taxon>
        <taxon>Ecdysozoa</taxon>
        <taxon>Arthropoda</taxon>
        <taxon>Hexapoda</taxon>
        <taxon>Insecta</taxon>
        <taxon>Pterygota</taxon>
        <taxon>Neoptera</taxon>
        <taxon>Endopterygota</taxon>
        <taxon>Coleoptera</taxon>
        <taxon>Polyphaga</taxon>
        <taxon>Elateriformia</taxon>
        <taxon>Elateroidea</taxon>
        <taxon>Lampyridae</taxon>
        <taxon>Lampyrinae</taxon>
        <taxon>Photinus</taxon>
    </lineage>
</organism>
<reference evidence="2" key="1">
    <citation type="journal article" date="2016" name="Sci. Rep.">
        <title>Molecular characterization of firefly nuptial gifts: a multi-omics approach sheds light on postcopulatory sexual selection.</title>
        <authorList>
            <person name="Al-Wathiqui N."/>
            <person name="Fallon T.R."/>
            <person name="South A."/>
            <person name="Weng J.K."/>
            <person name="Lewis S.M."/>
        </authorList>
    </citation>
    <scope>NUCLEOTIDE SEQUENCE</scope>
</reference>
<dbReference type="InterPro" id="IPR036273">
    <property type="entry name" value="CRAL/TRIO_N_dom_sf"/>
</dbReference>
<dbReference type="InterPro" id="IPR036865">
    <property type="entry name" value="CRAL-TRIO_dom_sf"/>
</dbReference>
<dbReference type="PANTHER" id="PTHR10174">
    <property type="entry name" value="ALPHA-TOCOPHEROL TRANSFER PROTEIN-RELATED"/>
    <property type="match status" value="1"/>
</dbReference>
<dbReference type="PROSITE" id="PS50191">
    <property type="entry name" value="CRAL_TRIO"/>
    <property type="match status" value="1"/>
</dbReference>
<dbReference type="GO" id="GO:1902936">
    <property type="term" value="F:phosphatidylinositol bisphosphate binding"/>
    <property type="evidence" value="ECO:0007669"/>
    <property type="project" value="TreeGrafter"/>
</dbReference>
<dbReference type="InterPro" id="IPR001251">
    <property type="entry name" value="CRAL-TRIO_dom"/>
</dbReference>